<dbReference type="Proteomes" id="UP000622317">
    <property type="component" value="Unassembled WGS sequence"/>
</dbReference>
<accession>A0A927F6L9</accession>
<organism evidence="2 3">
    <name type="scientific">Pelagicoccus enzymogenes</name>
    <dbReference type="NCBI Taxonomy" id="2773457"/>
    <lineage>
        <taxon>Bacteria</taxon>
        <taxon>Pseudomonadati</taxon>
        <taxon>Verrucomicrobiota</taxon>
        <taxon>Opitutia</taxon>
        <taxon>Puniceicoccales</taxon>
        <taxon>Pelagicoccaceae</taxon>
        <taxon>Pelagicoccus</taxon>
    </lineage>
</organism>
<feature type="compositionally biased region" description="Acidic residues" evidence="1">
    <location>
        <begin position="191"/>
        <end position="207"/>
    </location>
</feature>
<proteinExistence type="predicted"/>
<dbReference type="RefSeq" id="WP_191616520.1">
    <property type="nucleotide sequence ID" value="NZ_JACYFG010000007.1"/>
</dbReference>
<reference evidence="2" key="1">
    <citation type="submission" date="2020-09" db="EMBL/GenBank/DDBJ databases">
        <title>Pelagicoccus enzymogenes sp. nov. with an EPS production, isolated from marine sediment.</title>
        <authorList>
            <person name="Feng X."/>
        </authorList>
    </citation>
    <scope>NUCLEOTIDE SEQUENCE</scope>
    <source>
        <strain evidence="2">NFK12</strain>
    </source>
</reference>
<sequence length="256" mass="29552">MPRAAKQLEWCTVRLGEDTNWWVVEVSDDVHWDVDGLSIVDPRQISHILDLLEPLQEYKLDQDLFDAAFIPFRIQRNLGDGLIRLTRSQENFADAEEPLFGLPNIVDDENSPYADFINHITKIRVAMLNDLIDFEQKLTVDEVEDDIREEENNNFIEGRAVHLFNEVTNILDYVPAGWELDDDDSASKSDGDDDFEDLPEIEEEDTSEISKDESLKWDEDDEDDDDDSDDTYEGPPPDDDDDDDFGSDEEEDDEDK</sequence>
<comment type="caution">
    <text evidence="2">The sequence shown here is derived from an EMBL/GenBank/DDBJ whole genome shotgun (WGS) entry which is preliminary data.</text>
</comment>
<evidence type="ECO:0000313" key="2">
    <source>
        <dbReference type="EMBL" id="MBD5779393.1"/>
    </source>
</evidence>
<gene>
    <name evidence="2" type="ORF">IEN85_07790</name>
</gene>
<feature type="compositionally biased region" description="Acidic residues" evidence="1">
    <location>
        <begin position="218"/>
        <end position="256"/>
    </location>
</feature>
<protein>
    <submittedName>
        <fullName evidence="2">Uncharacterized protein</fullName>
    </submittedName>
</protein>
<name>A0A927F6L9_9BACT</name>
<dbReference type="AlphaFoldDB" id="A0A927F6L9"/>
<evidence type="ECO:0000313" key="3">
    <source>
        <dbReference type="Proteomes" id="UP000622317"/>
    </source>
</evidence>
<feature type="region of interest" description="Disordered" evidence="1">
    <location>
        <begin position="181"/>
        <end position="256"/>
    </location>
</feature>
<keyword evidence="3" id="KW-1185">Reference proteome</keyword>
<evidence type="ECO:0000256" key="1">
    <source>
        <dbReference type="SAM" id="MobiDB-lite"/>
    </source>
</evidence>
<dbReference type="EMBL" id="JACYFG010000007">
    <property type="protein sequence ID" value="MBD5779393.1"/>
    <property type="molecule type" value="Genomic_DNA"/>
</dbReference>
<feature type="compositionally biased region" description="Basic and acidic residues" evidence="1">
    <location>
        <begin position="208"/>
        <end position="217"/>
    </location>
</feature>